<keyword evidence="2" id="KW-1185">Reference proteome</keyword>
<dbReference type="SUPFAM" id="SSF81296">
    <property type="entry name" value="E set domains"/>
    <property type="match status" value="1"/>
</dbReference>
<dbReference type="Gene3D" id="2.60.40.10">
    <property type="entry name" value="Immunoglobulins"/>
    <property type="match status" value="1"/>
</dbReference>
<dbReference type="OrthoDB" id="5971574at2759"/>
<organism evidence="1 2">
    <name type="scientific">Symbiodinium necroappetens</name>
    <dbReference type="NCBI Taxonomy" id="1628268"/>
    <lineage>
        <taxon>Eukaryota</taxon>
        <taxon>Sar</taxon>
        <taxon>Alveolata</taxon>
        <taxon>Dinophyceae</taxon>
        <taxon>Suessiales</taxon>
        <taxon>Symbiodiniaceae</taxon>
        <taxon>Symbiodinium</taxon>
    </lineage>
</organism>
<protein>
    <recommendedName>
        <fullName evidence="3">AMP-activated protein kinase glycogen-binding domain-containing protein</fullName>
    </recommendedName>
</protein>
<dbReference type="AlphaFoldDB" id="A0A812IM22"/>
<sequence length="586" mass="64236">MAITFFWERARSIIDIVEADVAWKEAKVGYVAQVVAWYLVCQNIKFYLCPRKELKSDTEDETFAKFKSEMESVLDYMETTCSPSGRAGRGFGCVVATNSFTETRGPLLSAFTRFNQQVLESMAPHATPTFRALDVFEVGASMPRETIAGHGSQVLHLWVWTMIFGGWCPAEYQADSWMVSFQGVLCWAGNAEPSLCPRISYGNDWHCINSIPCVMKPVQAIETTPTPDKILVTFKVGMQDQTVSPAGVHVAGSFQDWDPAATKLLDSDQDGVHELTLALLPGFYEFKFINGDSWDNVEYVPLECQEAGSGHSNRFLSVESGSFGTTVHVCFAGCAPCAPQPQTTTMQPSTVTATSQIHGTTTSTQTIPEHHFVPVDGGVGRACRGSSNTDNRAEHYAVYSDANLSDCKARCELTRGCVGVEYSTDRCEVWNRSGGIQASINLTGFVCLGYVMRTMTTMTTTTTSLVLLEAFEEVDGGSGRACRGSNAGDNLASYYTVVPTPSLIACQEECLALALVCVGLEYSLGRCELWNRSEGIDTSIPLAGFTCLRRREVQSATPSRRHFWMANVNLSSRLCTEREPADVLFA</sequence>
<dbReference type="Proteomes" id="UP000601435">
    <property type="component" value="Unassembled WGS sequence"/>
</dbReference>
<dbReference type="InterPro" id="IPR014756">
    <property type="entry name" value="Ig_E-set"/>
</dbReference>
<dbReference type="EMBL" id="CAJNJA010000003">
    <property type="protein sequence ID" value="CAE7150886.1"/>
    <property type="molecule type" value="Genomic_DNA"/>
</dbReference>
<proteinExistence type="predicted"/>
<comment type="caution">
    <text evidence="1">The sequence shown here is derived from an EMBL/GenBank/DDBJ whole genome shotgun (WGS) entry which is preliminary data.</text>
</comment>
<accession>A0A812IM22</accession>
<name>A0A812IM22_9DINO</name>
<evidence type="ECO:0000313" key="1">
    <source>
        <dbReference type="EMBL" id="CAE7150886.1"/>
    </source>
</evidence>
<reference evidence="1" key="1">
    <citation type="submission" date="2021-02" db="EMBL/GenBank/DDBJ databases">
        <authorList>
            <person name="Dougan E. K."/>
            <person name="Rhodes N."/>
            <person name="Thang M."/>
            <person name="Chan C."/>
        </authorList>
    </citation>
    <scope>NUCLEOTIDE SEQUENCE</scope>
</reference>
<evidence type="ECO:0008006" key="3">
    <source>
        <dbReference type="Google" id="ProtNLM"/>
    </source>
</evidence>
<evidence type="ECO:0000313" key="2">
    <source>
        <dbReference type="Proteomes" id="UP000601435"/>
    </source>
</evidence>
<gene>
    <name evidence="1" type="ORF">SNEC2469_LOCUS188</name>
</gene>
<dbReference type="InterPro" id="IPR013783">
    <property type="entry name" value="Ig-like_fold"/>
</dbReference>